<gene>
    <name evidence="1" type="ORF">UY19_C0018G0021</name>
</gene>
<evidence type="ECO:0000313" key="1">
    <source>
        <dbReference type="EMBL" id="KKU89176.1"/>
    </source>
</evidence>
<sequence length="80" mass="9302">MRSFVIPELIRNPVFYTFSRKSTKKLASEIKNRNDLKNSLRIPRVRPFTDGTPHLGFWGIFCVHSDRFFTAREGIQNSGT</sequence>
<dbReference type="Proteomes" id="UP000033882">
    <property type="component" value="Unassembled WGS sequence"/>
</dbReference>
<comment type="caution">
    <text evidence="1">The sequence shown here is derived from an EMBL/GenBank/DDBJ whole genome shotgun (WGS) entry which is preliminary data.</text>
</comment>
<reference evidence="1 2" key="1">
    <citation type="journal article" date="2015" name="Nature">
        <title>rRNA introns, odd ribosomes, and small enigmatic genomes across a large radiation of phyla.</title>
        <authorList>
            <person name="Brown C.T."/>
            <person name="Hug L.A."/>
            <person name="Thomas B.C."/>
            <person name="Sharon I."/>
            <person name="Castelle C.J."/>
            <person name="Singh A."/>
            <person name="Wilkins M.J."/>
            <person name="Williams K.H."/>
            <person name="Banfield J.F."/>
        </authorList>
    </citation>
    <scope>NUCLEOTIDE SEQUENCE [LARGE SCALE GENOMIC DNA]</scope>
</reference>
<name>A0A0G1U528_9BACT</name>
<organism evidence="1 2">
    <name type="scientific">Candidatus Wolfebacteria bacterium GW2011_GWA2_47_9b</name>
    <dbReference type="NCBI Taxonomy" id="1619005"/>
    <lineage>
        <taxon>Bacteria</taxon>
        <taxon>Candidatus Wolfeibacteriota</taxon>
    </lineage>
</organism>
<protein>
    <submittedName>
        <fullName evidence="1">Uncharacterized protein</fullName>
    </submittedName>
</protein>
<proteinExistence type="predicted"/>
<evidence type="ECO:0000313" key="2">
    <source>
        <dbReference type="Proteomes" id="UP000033882"/>
    </source>
</evidence>
<dbReference type="EMBL" id="LCPB01000018">
    <property type="protein sequence ID" value="KKU89176.1"/>
    <property type="molecule type" value="Genomic_DNA"/>
</dbReference>
<accession>A0A0G1U528</accession>
<dbReference type="AlphaFoldDB" id="A0A0G1U528"/>